<dbReference type="InterPro" id="IPR036291">
    <property type="entry name" value="NAD(P)-bd_dom_sf"/>
</dbReference>
<sequence>MTKYALTGVTGHFGSNAVQELAKLVAPTDIIALARNTQKAESIVPAGVEVRPGDYTDEKQLEASLQGVDRLLLVSSQPGGPVARLTQHENIITAAKNAGVKYIAYTSFPHADKATVPLAADHTATEKLIQESGMAYSFLRNNWYLENEGAGLKAAVKGQPLVYTTGDSQVGWALESEYSEAAAKVLAAEQTKSVYEFAGQGRTYPDLITALGDAKAVAMTDDEYKKQLEAAGMDEGTVGIIISIQDLISSGALEETTTDLPEVLGRELTPIKAALQKVVNE</sequence>
<dbReference type="Gene3D" id="3.90.25.10">
    <property type="entry name" value="UDP-galactose 4-epimerase, domain 1"/>
    <property type="match status" value="1"/>
</dbReference>
<comment type="caution">
    <text evidence="2">The sequence shown here is derived from an EMBL/GenBank/DDBJ whole genome shotgun (WGS) entry which is preliminary data.</text>
</comment>
<reference evidence="2 3" key="1">
    <citation type="journal article" date="2015" name="Genome Announc.">
        <title>Expanding the biotechnology potential of lactobacilli through comparative genomics of 213 strains and associated genera.</title>
        <authorList>
            <person name="Sun Z."/>
            <person name="Harris H.M."/>
            <person name="McCann A."/>
            <person name="Guo C."/>
            <person name="Argimon S."/>
            <person name="Zhang W."/>
            <person name="Yang X."/>
            <person name="Jeffery I.B."/>
            <person name="Cooney J.C."/>
            <person name="Kagawa T.F."/>
            <person name="Liu W."/>
            <person name="Song Y."/>
            <person name="Salvetti E."/>
            <person name="Wrobel A."/>
            <person name="Rasinkangas P."/>
            <person name="Parkhill J."/>
            <person name="Rea M.C."/>
            <person name="O'Sullivan O."/>
            <person name="Ritari J."/>
            <person name="Douillard F.P."/>
            <person name="Paul Ross R."/>
            <person name="Yang R."/>
            <person name="Briner A.E."/>
            <person name="Felis G.E."/>
            <person name="de Vos W.M."/>
            <person name="Barrangou R."/>
            <person name="Klaenhammer T.R."/>
            <person name="Caufield P.W."/>
            <person name="Cui Y."/>
            <person name="Zhang H."/>
            <person name="O'Toole P.W."/>
        </authorList>
    </citation>
    <scope>NUCLEOTIDE SEQUENCE [LARGE SCALE GENOMIC DNA]</scope>
    <source>
        <strain evidence="2 3">DSM 16982</strain>
    </source>
</reference>
<name>A0A0R1WET2_9LACO</name>
<protein>
    <recommendedName>
        <fullName evidence="1">NAD(P)-binding domain-containing protein</fullName>
    </recommendedName>
</protein>
<dbReference type="SUPFAM" id="SSF51735">
    <property type="entry name" value="NAD(P)-binding Rossmann-fold domains"/>
    <property type="match status" value="1"/>
</dbReference>
<dbReference type="STRING" id="1423774.FD31_GL000578"/>
<dbReference type="PANTHER" id="PTHR47129:SF1">
    <property type="entry name" value="NMRA-LIKE DOMAIN-CONTAINING PROTEIN"/>
    <property type="match status" value="1"/>
</dbReference>
<dbReference type="PANTHER" id="PTHR47129">
    <property type="entry name" value="QUINONE OXIDOREDUCTASE 2"/>
    <property type="match status" value="1"/>
</dbReference>
<evidence type="ECO:0000259" key="1">
    <source>
        <dbReference type="Pfam" id="PF13460"/>
    </source>
</evidence>
<dbReference type="EMBL" id="AZFV01000014">
    <property type="protein sequence ID" value="KRM16570.1"/>
    <property type="molecule type" value="Genomic_DNA"/>
</dbReference>
<dbReference type="Pfam" id="PF13460">
    <property type="entry name" value="NAD_binding_10"/>
    <property type="match status" value="1"/>
</dbReference>
<evidence type="ECO:0000313" key="2">
    <source>
        <dbReference type="EMBL" id="KRM16570.1"/>
    </source>
</evidence>
<gene>
    <name evidence="2" type="ORF">FD31_GL000578</name>
</gene>
<evidence type="ECO:0000313" key="3">
    <source>
        <dbReference type="Proteomes" id="UP000051302"/>
    </source>
</evidence>
<dbReference type="PATRIC" id="fig|1423774.3.peg.593"/>
<proteinExistence type="predicted"/>
<dbReference type="InterPro" id="IPR052718">
    <property type="entry name" value="NmrA-type_oxidoreductase"/>
</dbReference>
<dbReference type="Gene3D" id="3.40.50.720">
    <property type="entry name" value="NAD(P)-binding Rossmann-like Domain"/>
    <property type="match status" value="1"/>
</dbReference>
<feature type="domain" description="NAD(P)-binding" evidence="1">
    <location>
        <begin position="8"/>
        <end position="162"/>
    </location>
</feature>
<dbReference type="AlphaFoldDB" id="A0A0R1WET2"/>
<dbReference type="InterPro" id="IPR016040">
    <property type="entry name" value="NAD(P)-bd_dom"/>
</dbReference>
<keyword evidence="3" id="KW-1185">Reference proteome</keyword>
<organism evidence="2 3">
    <name type="scientific">Companilactobacillus nantensis DSM 16982</name>
    <dbReference type="NCBI Taxonomy" id="1423774"/>
    <lineage>
        <taxon>Bacteria</taxon>
        <taxon>Bacillati</taxon>
        <taxon>Bacillota</taxon>
        <taxon>Bacilli</taxon>
        <taxon>Lactobacillales</taxon>
        <taxon>Lactobacillaceae</taxon>
        <taxon>Companilactobacillus</taxon>
    </lineage>
</organism>
<dbReference type="Proteomes" id="UP000051302">
    <property type="component" value="Unassembled WGS sequence"/>
</dbReference>
<accession>A0A0R1WET2</accession>
<dbReference type="RefSeq" id="WP_057892150.1">
    <property type="nucleotide sequence ID" value="NZ_AZFV01000014.1"/>
</dbReference>